<evidence type="ECO:0000313" key="3">
    <source>
        <dbReference type="Proteomes" id="UP000199048"/>
    </source>
</evidence>
<dbReference type="Proteomes" id="UP000199048">
    <property type="component" value="Unassembled WGS sequence"/>
</dbReference>
<organism evidence="2 3">
    <name type="scientific">Methylobacterium pseudosasicola</name>
    <dbReference type="NCBI Taxonomy" id="582667"/>
    <lineage>
        <taxon>Bacteria</taxon>
        <taxon>Pseudomonadati</taxon>
        <taxon>Pseudomonadota</taxon>
        <taxon>Alphaproteobacteria</taxon>
        <taxon>Hyphomicrobiales</taxon>
        <taxon>Methylobacteriaceae</taxon>
        <taxon>Methylobacterium</taxon>
    </lineage>
</organism>
<evidence type="ECO:0000313" key="2">
    <source>
        <dbReference type="EMBL" id="SFL31121.1"/>
    </source>
</evidence>
<proteinExistence type="predicted"/>
<reference evidence="3" key="1">
    <citation type="submission" date="2016-10" db="EMBL/GenBank/DDBJ databases">
        <authorList>
            <person name="Varghese N."/>
            <person name="Submissions S."/>
        </authorList>
    </citation>
    <scope>NUCLEOTIDE SEQUENCE [LARGE SCALE GENOMIC DNA]</scope>
    <source>
        <strain evidence="3">BL36</strain>
    </source>
</reference>
<sequence>MADAFHEVLFPLDVSLRGSGGPQRLTEIVTLASGREHRNGRWADSRRRYDAGFGMRGLDSLHAVLTFFEERRGRLYGFRYRDRVDFRSGPPGRAIGPLDQPLGIGDGATASFALTKTYGSGFAPYRRRIAKPVAGSVRVAVAGREVGVDAFACDPTTGLVTFAAGHVPAKGAAVTAGFAFDVPVRFDTDDLTIDLAAFTAGEIPKVPLVEIVP</sequence>
<dbReference type="EMBL" id="FOTK01000003">
    <property type="protein sequence ID" value="SFL31121.1"/>
    <property type="molecule type" value="Genomic_DNA"/>
</dbReference>
<dbReference type="RefSeq" id="WP_092037527.1">
    <property type="nucleotide sequence ID" value="NZ_FOTK01000003.1"/>
</dbReference>
<dbReference type="AlphaFoldDB" id="A0A1I4GPN5"/>
<dbReference type="InterPro" id="IPR011740">
    <property type="entry name" value="DUF2460"/>
</dbReference>
<dbReference type="OrthoDB" id="1685145at2"/>
<dbReference type="NCBIfam" id="TIGR02217">
    <property type="entry name" value="chp_TIGR02217"/>
    <property type="match status" value="1"/>
</dbReference>
<accession>A0A1I4GPN5</accession>
<keyword evidence="3" id="KW-1185">Reference proteome</keyword>
<dbReference type="STRING" id="582667.SAMN05192568_1003101"/>
<evidence type="ECO:0000259" key="1">
    <source>
        <dbReference type="Pfam" id="PF09343"/>
    </source>
</evidence>
<gene>
    <name evidence="2" type="ORF">SAMN05192568_1003101</name>
</gene>
<feature type="domain" description="DUF2460" evidence="1">
    <location>
        <begin position="6"/>
        <end position="211"/>
    </location>
</feature>
<protein>
    <submittedName>
        <fullName evidence="2">TIGR02217 family protein</fullName>
    </submittedName>
</protein>
<dbReference type="Pfam" id="PF09343">
    <property type="entry name" value="DUF2460"/>
    <property type="match status" value="1"/>
</dbReference>
<name>A0A1I4GPN5_9HYPH</name>